<protein>
    <submittedName>
        <fullName evidence="2">Uncharacterized protein</fullName>
    </submittedName>
</protein>
<accession>T1ITW8</accession>
<keyword evidence="1" id="KW-0472">Membrane</keyword>
<feature type="transmembrane region" description="Helical" evidence="1">
    <location>
        <begin position="61"/>
        <end position="83"/>
    </location>
</feature>
<keyword evidence="1" id="KW-0812">Transmembrane</keyword>
<dbReference type="PhylomeDB" id="T1ITW8"/>
<keyword evidence="1" id="KW-1133">Transmembrane helix</keyword>
<dbReference type="EMBL" id="JH431506">
    <property type="status" value="NOT_ANNOTATED_CDS"/>
    <property type="molecule type" value="Genomic_DNA"/>
</dbReference>
<dbReference type="HOGENOM" id="CLU_1083045_0_0_1"/>
<proteinExistence type="predicted"/>
<keyword evidence="3" id="KW-1185">Reference proteome</keyword>
<reference evidence="2" key="2">
    <citation type="submission" date="2015-02" db="UniProtKB">
        <authorList>
            <consortium name="EnsemblMetazoa"/>
        </authorList>
    </citation>
    <scope>IDENTIFICATION</scope>
</reference>
<dbReference type="Proteomes" id="UP000014500">
    <property type="component" value="Unassembled WGS sequence"/>
</dbReference>
<reference evidence="3" key="1">
    <citation type="submission" date="2011-05" db="EMBL/GenBank/DDBJ databases">
        <authorList>
            <person name="Richards S.R."/>
            <person name="Qu J."/>
            <person name="Jiang H."/>
            <person name="Jhangiani S.N."/>
            <person name="Agravi P."/>
            <person name="Goodspeed R."/>
            <person name="Gross S."/>
            <person name="Mandapat C."/>
            <person name="Jackson L."/>
            <person name="Mathew T."/>
            <person name="Pu L."/>
            <person name="Thornton R."/>
            <person name="Saada N."/>
            <person name="Wilczek-Boney K.B."/>
            <person name="Lee S."/>
            <person name="Kovar C."/>
            <person name="Wu Y."/>
            <person name="Scherer S.E."/>
            <person name="Worley K.C."/>
            <person name="Muzny D.M."/>
            <person name="Gibbs R."/>
        </authorList>
    </citation>
    <scope>NUCLEOTIDE SEQUENCE</scope>
    <source>
        <strain evidence="3">Brora</strain>
    </source>
</reference>
<organism evidence="2 3">
    <name type="scientific">Strigamia maritima</name>
    <name type="common">European centipede</name>
    <name type="synonym">Geophilus maritimus</name>
    <dbReference type="NCBI Taxonomy" id="126957"/>
    <lineage>
        <taxon>Eukaryota</taxon>
        <taxon>Metazoa</taxon>
        <taxon>Ecdysozoa</taxon>
        <taxon>Arthropoda</taxon>
        <taxon>Myriapoda</taxon>
        <taxon>Chilopoda</taxon>
        <taxon>Pleurostigmophora</taxon>
        <taxon>Geophilomorpha</taxon>
        <taxon>Linotaeniidae</taxon>
        <taxon>Strigamia</taxon>
    </lineage>
</organism>
<dbReference type="AlphaFoldDB" id="T1ITW8"/>
<evidence type="ECO:0000313" key="2">
    <source>
        <dbReference type="EnsemblMetazoa" id="SMAR004579-PA"/>
    </source>
</evidence>
<name>T1ITW8_STRMM</name>
<evidence type="ECO:0000256" key="1">
    <source>
        <dbReference type="SAM" id="Phobius"/>
    </source>
</evidence>
<feature type="transmembrane region" description="Helical" evidence="1">
    <location>
        <begin position="95"/>
        <end position="120"/>
    </location>
</feature>
<sequence length="257" mass="28484">MYQQPQPFNPITQVVDPVRNVRKSKILIGCGTLHIVLNTFLTFFCIAFLCTDDHYRSDHVYSVTLVCATYHIIGGTLAIFGGANLQKYNCCSISSLVLGIVGVLFVIPVLITCVINWIGYHSDCNYKCTEYHSNAFCGSCGNVTDRFLPLLLATLLVGINDITLASGACYNVCKCCRNTGTSNSAVVISQPSYAYNSAQPNQIHAIYSGSTYPQQYYAASPPPYAANQQQQQSVNYERQIQHDYRAPIFPPRTNYVK</sequence>
<feature type="transmembrane region" description="Helical" evidence="1">
    <location>
        <begin position="26"/>
        <end position="49"/>
    </location>
</feature>
<evidence type="ECO:0000313" key="3">
    <source>
        <dbReference type="Proteomes" id="UP000014500"/>
    </source>
</evidence>
<dbReference type="EnsemblMetazoa" id="SMAR004579-RA">
    <property type="protein sequence ID" value="SMAR004579-PA"/>
    <property type="gene ID" value="SMAR004579"/>
</dbReference>